<organism evidence="1 2">
    <name type="scientific">Racocetra persica</name>
    <dbReference type="NCBI Taxonomy" id="160502"/>
    <lineage>
        <taxon>Eukaryota</taxon>
        <taxon>Fungi</taxon>
        <taxon>Fungi incertae sedis</taxon>
        <taxon>Mucoromycota</taxon>
        <taxon>Glomeromycotina</taxon>
        <taxon>Glomeromycetes</taxon>
        <taxon>Diversisporales</taxon>
        <taxon>Gigasporaceae</taxon>
        <taxon>Racocetra</taxon>
    </lineage>
</organism>
<evidence type="ECO:0000313" key="1">
    <source>
        <dbReference type="EMBL" id="CAG8545293.1"/>
    </source>
</evidence>
<proteinExistence type="predicted"/>
<reference evidence="1" key="1">
    <citation type="submission" date="2021-06" db="EMBL/GenBank/DDBJ databases">
        <authorList>
            <person name="Kallberg Y."/>
            <person name="Tangrot J."/>
            <person name="Rosling A."/>
        </authorList>
    </citation>
    <scope>NUCLEOTIDE SEQUENCE</scope>
    <source>
        <strain evidence="1">MA461A</strain>
    </source>
</reference>
<evidence type="ECO:0000313" key="2">
    <source>
        <dbReference type="Proteomes" id="UP000789920"/>
    </source>
</evidence>
<dbReference type="EMBL" id="CAJVQC010004794">
    <property type="protein sequence ID" value="CAG8545293.1"/>
    <property type="molecule type" value="Genomic_DNA"/>
</dbReference>
<name>A0ACA9LRI5_9GLOM</name>
<sequence length="713" mass="82521">MIILIVNLSLYPFQIIPASDPHYALAYESSLKDFVKYIFTIPLLADRIETLEILSSRMPLYNIIPAIARNDWNAEQGNRLRLFEEPQIDLGILKWISVLIDEQHLESILAFAKPGNIKVLLKISYFLTTLMIRWSSEKSGLLSKMAYGKLSISENKLSINLLWEVFKSTDLARLLSNSQPLSNSFITDTAFVEQWGMFYLLCELFSRILLPMDDYEFFDGSKNPLKLPEIIEMSTYLKNIAFILYWNSPQLKINNVIEGSCIKPIYIREVATRLLKQIHARDSRRRFTPESHWLMTSEFDMSTFAKTVVAEEQDLERENDKVSMDKRQESVSPRLGVLHNIPFVIPFDERVRIFRHFVRNDRDRHNHAIFEPRTRVTIHRNNIFEDGFNQLNAMGFRLKNPVAIQFIDEFGMPEPGIDGGGLFKEFLTSLTRIAFNTEYGLFLSTNEQLLYPNPHSYARLETQLRYYEFLGRILGKALYEGILVDAAFAGFFLNKWLGERSYLDDLPSVDPELYQGLVYLKNYKGDVESDLSLNFTVVDNEFGKSRSIELIPGGSDIPVTKRNRINYIYKMVNYRLNVQIGLQCQAFFRGLIDLIEPKWLKMFNQQELQILVGGAYIPINIEDLQQNTVYADYKEDDPVIISFWKVVSEFSEEQKQKLIKFVTSCSRPPLLGFKELNPKFSIRRAGTGARLPSSSTCVNLLKLPAYPDENTLR</sequence>
<comment type="caution">
    <text evidence="1">The sequence shown here is derived from an EMBL/GenBank/DDBJ whole genome shotgun (WGS) entry which is preliminary data.</text>
</comment>
<keyword evidence="2" id="KW-1185">Reference proteome</keyword>
<feature type="non-terminal residue" evidence="1">
    <location>
        <position position="713"/>
    </location>
</feature>
<dbReference type="Proteomes" id="UP000789920">
    <property type="component" value="Unassembled WGS sequence"/>
</dbReference>
<gene>
    <name evidence="1" type="ORF">RPERSI_LOCUS3724</name>
</gene>
<accession>A0ACA9LRI5</accession>
<protein>
    <submittedName>
        <fullName evidence="1">28678_t:CDS:1</fullName>
    </submittedName>
</protein>